<evidence type="ECO:0000313" key="3">
    <source>
        <dbReference type="Proteomes" id="UP000005237"/>
    </source>
</evidence>
<dbReference type="AlphaFoldDB" id="A0A8R1IIC3"/>
<evidence type="ECO:0000313" key="2">
    <source>
        <dbReference type="EnsemblMetazoa" id="CJA31978.1"/>
    </source>
</evidence>
<sequence>MEENISNLKRTYPGENEYSNKFPVNERVIDNVLSNVVTVLTSPEKSETKVVQSQASGQGLVPPPNTPCTKD</sequence>
<reference evidence="2" key="2">
    <citation type="submission" date="2022-06" db="UniProtKB">
        <authorList>
            <consortium name="EnsemblMetazoa"/>
        </authorList>
    </citation>
    <scope>IDENTIFICATION</scope>
    <source>
        <strain evidence="2">DF5081</strain>
    </source>
</reference>
<accession>A0A8R1IIC3</accession>
<keyword evidence="3" id="KW-1185">Reference proteome</keyword>
<evidence type="ECO:0000256" key="1">
    <source>
        <dbReference type="SAM" id="MobiDB-lite"/>
    </source>
</evidence>
<dbReference type="EnsemblMetazoa" id="CJA31978.1">
    <property type="protein sequence ID" value="CJA31978.1"/>
    <property type="gene ID" value="WBGene00207825"/>
</dbReference>
<protein>
    <submittedName>
        <fullName evidence="2">Uncharacterized protein</fullName>
    </submittedName>
</protein>
<proteinExistence type="predicted"/>
<reference evidence="3" key="1">
    <citation type="submission" date="2010-08" db="EMBL/GenBank/DDBJ databases">
        <authorList>
            <consortium name="Caenorhabditis japonica Sequencing Consortium"/>
            <person name="Wilson R.K."/>
        </authorList>
    </citation>
    <scope>NUCLEOTIDE SEQUENCE [LARGE SCALE GENOMIC DNA]</scope>
    <source>
        <strain evidence="3">DF5081</strain>
    </source>
</reference>
<name>A0A8R1IIC3_CAEJA</name>
<feature type="compositionally biased region" description="Polar residues" evidence="1">
    <location>
        <begin position="43"/>
        <end position="57"/>
    </location>
</feature>
<organism evidence="2 3">
    <name type="scientific">Caenorhabditis japonica</name>
    <dbReference type="NCBI Taxonomy" id="281687"/>
    <lineage>
        <taxon>Eukaryota</taxon>
        <taxon>Metazoa</taxon>
        <taxon>Ecdysozoa</taxon>
        <taxon>Nematoda</taxon>
        <taxon>Chromadorea</taxon>
        <taxon>Rhabditida</taxon>
        <taxon>Rhabditina</taxon>
        <taxon>Rhabditomorpha</taxon>
        <taxon>Rhabditoidea</taxon>
        <taxon>Rhabditidae</taxon>
        <taxon>Peloderinae</taxon>
        <taxon>Caenorhabditis</taxon>
    </lineage>
</organism>
<feature type="region of interest" description="Disordered" evidence="1">
    <location>
        <begin position="43"/>
        <end position="71"/>
    </location>
</feature>
<dbReference type="Proteomes" id="UP000005237">
    <property type="component" value="Unassembled WGS sequence"/>
</dbReference>
<feature type="compositionally biased region" description="Pro residues" evidence="1">
    <location>
        <begin position="61"/>
        <end position="71"/>
    </location>
</feature>